<reference evidence="7" key="1">
    <citation type="submission" date="2016-01" db="EMBL/GenBank/DDBJ databases">
        <title>Complete genome of Planococcus kocurri type strain.</title>
        <authorList>
            <person name="See-Too W.S."/>
        </authorList>
    </citation>
    <scope>NUCLEOTIDE SEQUENCE [LARGE SCALE GENOMIC DNA]</scope>
    <source>
        <strain evidence="7">ATCC 43650</strain>
    </source>
</reference>
<evidence type="ECO:0000256" key="5">
    <source>
        <dbReference type="NCBIfam" id="TIGR01378"/>
    </source>
</evidence>
<dbReference type="PANTHER" id="PTHR41299:SF1">
    <property type="entry name" value="THIAMINE PYROPHOSPHOKINASE"/>
    <property type="match status" value="1"/>
</dbReference>
<evidence type="ECO:0000259" key="6">
    <source>
        <dbReference type="SMART" id="SM00983"/>
    </source>
</evidence>
<evidence type="ECO:0000256" key="3">
    <source>
        <dbReference type="ARBA" id="ARBA00022777"/>
    </source>
</evidence>
<dbReference type="EC" id="2.7.6.2" evidence="5"/>
<dbReference type="SMART" id="SM00983">
    <property type="entry name" value="TPK_B1_binding"/>
    <property type="match status" value="1"/>
</dbReference>
<dbReference type="InterPro" id="IPR036759">
    <property type="entry name" value="TPK_catalytic_sf"/>
</dbReference>
<organism evidence="7 8">
    <name type="scientific">Planococcus kocurii</name>
    <dbReference type="NCBI Taxonomy" id="1374"/>
    <lineage>
        <taxon>Bacteria</taxon>
        <taxon>Bacillati</taxon>
        <taxon>Bacillota</taxon>
        <taxon>Bacilli</taxon>
        <taxon>Bacillales</taxon>
        <taxon>Caryophanaceae</taxon>
        <taxon>Planococcus</taxon>
    </lineage>
</organism>
<dbReference type="Pfam" id="PF04265">
    <property type="entry name" value="TPK_B1_binding"/>
    <property type="match status" value="1"/>
</dbReference>
<dbReference type="Proteomes" id="UP000065533">
    <property type="component" value="Chromosome"/>
</dbReference>
<keyword evidence="3" id="KW-0418">Kinase</keyword>
<dbReference type="InterPro" id="IPR007373">
    <property type="entry name" value="Thiamin_PyroPKinase_B1-bd"/>
</dbReference>
<dbReference type="InterPro" id="IPR006282">
    <property type="entry name" value="Thi_PPkinase"/>
</dbReference>
<dbReference type="NCBIfam" id="TIGR01378">
    <property type="entry name" value="thi_PPkinase"/>
    <property type="match status" value="1"/>
</dbReference>
<dbReference type="Pfam" id="PF04263">
    <property type="entry name" value="TPK_catalytic"/>
    <property type="match status" value="1"/>
</dbReference>
<dbReference type="CDD" id="cd07995">
    <property type="entry name" value="TPK"/>
    <property type="match status" value="1"/>
</dbReference>
<accession>A0ABM5WV67</accession>
<keyword evidence="8" id="KW-1185">Reference proteome</keyword>
<keyword evidence="2" id="KW-0547">Nucleotide-binding</keyword>
<dbReference type="RefSeq" id="WP_058384913.1">
    <property type="nucleotide sequence ID" value="NZ_CP013661.2"/>
</dbReference>
<protein>
    <recommendedName>
        <fullName evidence="5">Thiamine diphosphokinase</fullName>
        <ecNumber evidence="5">2.7.6.2</ecNumber>
    </recommendedName>
</protein>
<dbReference type="Gene3D" id="3.40.50.10240">
    <property type="entry name" value="Thiamin pyrophosphokinase, catalytic domain"/>
    <property type="match status" value="1"/>
</dbReference>
<keyword evidence="4" id="KW-0067">ATP-binding</keyword>
<dbReference type="InterPro" id="IPR053149">
    <property type="entry name" value="TPK"/>
</dbReference>
<proteinExistence type="predicted"/>
<evidence type="ECO:0000256" key="4">
    <source>
        <dbReference type="ARBA" id="ARBA00022840"/>
    </source>
</evidence>
<name>A0ABM5WV67_9BACL</name>
<dbReference type="EMBL" id="CP013661">
    <property type="protein sequence ID" value="ALS78245.1"/>
    <property type="molecule type" value="Genomic_DNA"/>
</dbReference>
<sequence length="213" mass="23771">MNIVLIAGGPADELPDFSLFPEALYIGVDSGTLTLLAKKIQPISAVGDFDSVSVKEYEQIRIALPELSRSPSEKDQSDTELGLEAAMGYHPNLVIVSGVTGGRLDHYMSVLHVLFKYQQQFPKTRFVLLNNQNRLRFLSPGTHRIEKDQRFRYVSFYPFAEEVKGLTLTGFKYPVTDEDISFGTTRFVSNELFNVGSVTINSGYCLMIESSDA</sequence>
<evidence type="ECO:0000313" key="7">
    <source>
        <dbReference type="EMBL" id="ALS78245.1"/>
    </source>
</evidence>
<keyword evidence="1" id="KW-0808">Transferase</keyword>
<dbReference type="SUPFAM" id="SSF63862">
    <property type="entry name" value="Thiamin pyrophosphokinase, substrate-binding domain"/>
    <property type="match status" value="1"/>
</dbReference>
<dbReference type="SUPFAM" id="SSF63999">
    <property type="entry name" value="Thiamin pyrophosphokinase, catalytic domain"/>
    <property type="match status" value="1"/>
</dbReference>
<evidence type="ECO:0000313" key="8">
    <source>
        <dbReference type="Proteomes" id="UP000065533"/>
    </source>
</evidence>
<gene>
    <name evidence="7" type="ORF">AUO94_06055</name>
</gene>
<dbReference type="InterPro" id="IPR007371">
    <property type="entry name" value="TPK_catalytic"/>
</dbReference>
<dbReference type="PANTHER" id="PTHR41299">
    <property type="entry name" value="THIAMINE PYROPHOSPHOKINASE"/>
    <property type="match status" value="1"/>
</dbReference>
<evidence type="ECO:0000256" key="2">
    <source>
        <dbReference type="ARBA" id="ARBA00022741"/>
    </source>
</evidence>
<feature type="domain" description="Thiamin pyrophosphokinase thiamin-binding" evidence="6">
    <location>
        <begin position="141"/>
        <end position="206"/>
    </location>
</feature>
<evidence type="ECO:0000256" key="1">
    <source>
        <dbReference type="ARBA" id="ARBA00022679"/>
    </source>
</evidence>
<dbReference type="InterPro" id="IPR036371">
    <property type="entry name" value="TPK_B1-bd_sf"/>
</dbReference>